<name>A0A8J3NAM9_9ACTN</name>
<keyword evidence="1" id="KW-0472">Membrane</keyword>
<sequence>MTRRATDTAPVRRGVRVRDVVVVLAALLVAAVLAGHRLLPDRRGVGTVLDSFLPWFGLGVLPVALLAFAFRSRTGVVAVLVPALVWVGMFGGWWLPKGGGERQIRVVTQNINAANPDPARTARQLVDTRADLVAVEEMNDDTAPAVLDRTFPHEVRVGTVGLWSRFPVRTSRPVDLGLGWNRALRAEVDTTWGVVAVYVVHLASVRPGADSVRDATLLRLADEVRSDDASRLLLLGDLNTASTDRQMRHLVPPLVDAQRDAGYGFGFTWPSRFPATRPDQVLFRGMTATGASVADTDGSDHRAAVADLRVTH</sequence>
<dbReference type="Pfam" id="PF03372">
    <property type="entry name" value="Exo_endo_phos"/>
    <property type="match status" value="1"/>
</dbReference>
<feature type="transmembrane region" description="Helical" evidence="1">
    <location>
        <begin position="77"/>
        <end position="95"/>
    </location>
</feature>
<dbReference type="EMBL" id="BOMB01000019">
    <property type="protein sequence ID" value="GID12544.1"/>
    <property type="molecule type" value="Genomic_DNA"/>
</dbReference>
<dbReference type="InterPro" id="IPR005135">
    <property type="entry name" value="Endo/exonuclease/phosphatase"/>
</dbReference>
<gene>
    <name evidence="3" type="ORF">Aru02nite_34330</name>
</gene>
<proteinExistence type="predicted"/>
<dbReference type="GO" id="GO:0003824">
    <property type="term" value="F:catalytic activity"/>
    <property type="evidence" value="ECO:0007669"/>
    <property type="project" value="InterPro"/>
</dbReference>
<dbReference type="SUPFAM" id="SSF56219">
    <property type="entry name" value="DNase I-like"/>
    <property type="match status" value="1"/>
</dbReference>
<organism evidence="3 4">
    <name type="scientific">Actinocatenispora rupis</name>
    <dbReference type="NCBI Taxonomy" id="519421"/>
    <lineage>
        <taxon>Bacteria</taxon>
        <taxon>Bacillati</taxon>
        <taxon>Actinomycetota</taxon>
        <taxon>Actinomycetes</taxon>
        <taxon>Micromonosporales</taxon>
        <taxon>Micromonosporaceae</taxon>
        <taxon>Actinocatenispora</taxon>
    </lineage>
</organism>
<dbReference type="AlphaFoldDB" id="A0A8J3NAM9"/>
<keyword evidence="1" id="KW-0812">Transmembrane</keyword>
<evidence type="ECO:0000256" key="1">
    <source>
        <dbReference type="SAM" id="Phobius"/>
    </source>
</evidence>
<dbReference type="Gene3D" id="3.60.10.10">
    <property type="entry name" value="Endonuclease/exonuclease/phosphatase"/>
    <property type="match status" value="1"/>
</dbReference>
<comment type="caution">
    <text evidence="3">The sequence shown here is derived from an EMBL/GenBank/DDBJ whole genome shotgun (WGS) entry which is preliminary data.</text>
</comment>
<evidence type="ECO:0000313" key="3">
    <source>
        <dbReference type="EMBL" id="GID12544.1"/>
    </source>
</evidence>
<feature type="transmembrane region" description="Helical" evidence="1">
    <location>
        <begin position="20"/>
        <end position="39"/>
    </location>
</feature>
<reference evidence="3" key="1">
    <citation type="submission" date="2021-01" db="EMBL/GenBank/DDBJ databases">
        <title>Whole genome shotgun sequence of Actinocatenispora rupis NBRC 107355.</title>
        <authorList>
            <person name="Komaki H."/>
            <person name="Tamura T."/>
        </authorList>
    </citation>
    <scope>NUCLEOTIDE SEQUENCE</scope>
    <source>
        <strain evidence="3">NBRC 107355</strain>
    </source>
</reference>
<protein>
    <submittedName>
        <fullName evidence="3">Membrane protein</fullName>
    </submittedName>
</protein>
<accession>A0A8J3NAM9</accession>
<evidence type="ECO:0000259" key="2">
    <source>
        <dbReference type="Pfam" id="PF03372"/>
    </source>
</evidence>
<feature type="domain" description="Endonuclease/exonuclease/phosphatase" evidence="2">
    <location>
        <begin position="108"/>
        <end position="301"/>
    </location>
</feature>
<dbReference type="RefSeq" id="WP_239076738.1">
    <property type="nucleotide sequence ID" value="NZ_BAAAZM010000013.1"/>
</dbReference>
<keyword evidence="1" id="KW-1133">Transmembrane helix</keyword>
<dbReference type="Proteomes" id="UP000612808">
    <property type="component" value="Unassembled WGS sequence"/>
</dbReference>
<feature type="transmembrane region" description="Helical" evidence="1">
    <location>
        <begin position="51"/>
        <end position="70"/>
    </location>
</feature>
<dbReference type="InterPro" id="IPR036691">
    <property type="entry name" value="Endo/exonu/phosph_ase_sf"/>
</dbReference>
<keyword evidence="4" id="KW-1185">Reference proteome</keyword>
<evidence type="ECO:0000313" key="4">
    <source>
        <dbReference type="Proteomes" id="UP000612808"/>
    </source>
</evidence>